<dbReference type="SUPFAM" id="SSF117987">
    <property type="entry name" value="CRISPR-associated protein"/>
    <property type="match status" value="2"/>
</dbReference>
<keyword evidence="2" id="KW-1185">Reference proteome</keyword>
<accession>A0A1Z5H5J8</accession>
<comment type="caution">
    <text evidence="1">The sequence shown here is derived from an EMBL/GenBank/DDBJ whole genome shotgun (WGS) entry which is preliminary data.</text>
</comment>
<dbReference type="SMART" id="SM01101">
    <property type="entry name" value="CRISPR_assoc"/>
    <property type="match status" value="1"/>
</dbReference>
<name>A0A1Z5H5J8_9LACO</name>
<gene>
    <name evidence="1" type="ORF">IWT5_00659</name>
</gene>
<dbReference type="OrthoDB" id="9795689at2"/>
<proteinExistence type="predicted"/>
<dbReference type="InterPro" id="IPR010179">
    <property type="entry name" value="CRISPR-assoc_prot_Cse3"/>
</dbReference>
<dbReference type="NCBIfam" id="TIGR01907">
    <property type="entry name" value="casE_Cse3"/>
    <property type="match status" value="1"/>
</dbReference>
<dbReference type="Gene3D" id="3.30.70.1210">
    <property type="entry name" value="Crispr-associated protein, domain 2"/>
    <property type="match status" value="1"/>
</dbReference>
<dbReference type="AlphaFoldDB" id="A0A1Z5H5J8"/>
<dbReference type="Proteomes" id="UP000223370">
    <property type="component" value="Unassembled WGS sequence"/>
</dbReference>
<dbReference type="Pfam" id="PF08798">
    <property type="entry name" value="CRISPR_assoc"/>
    <property type="match status" value="1"/>
</dbReference>
<reference evidence="1 2" key="1">
    <citation type="submission" date="2015-11" db="EMBL/GenBank/DDBJ databases">
        <title>Draft genome sequences of new species of the genus Lactobacillus isolated from orchardgrass silage.</title>
        <authorList>
            <person name="Tohno M."/>
            <person name="Tanizawa Y."/>
            <person name="Arita M."/>
        </authorList>
    </citation>
    <scope>NUCLEOTIDE SEQUENCE [LARGE SCALE GENOMIC DNA]</scope>
    <source>
        <strain evidence="1 2">IWT5</strain>
    </source>
</reference>
<dbReference type="Gene3D" id="3.30.70.1200">
    <property type="entry name" value="Crispr-associated protein, domain 1"/>
    <property type="match status" value="1"/>
</dbReference>
<protein>
    <submittedName>
        <fullName evidence="1">CRISPR-associated protein</fullName>
    </submittedName>
</protein>
<evidence type="ECO:0000313" key="1">
    <source>
        <dbReference type="EMBL" id="GAT18385.1"/>
    </source>
</evidence>
<dbReference type="CDD" id="cd09727">
    <property type="entry name" value="Cas6_I-E"/>
    <property type="match status" value="1"/>
</dbReference>
<dbReference type="EMBL" id="BCMJ01000002">
    <property type="protein sequence ID" value="GAT18385.1"/>
    <property type="molecule type" value="Genomic_DNA"/>
</dbReference>
<dbReference type="RefSeq" id="WP_098823893.1">
    <property type="nucleotide sequence ID" value="NZ_BCMJ01000002.1"/>
</dbReference>
<organism evidence="1 2">
    <name type="scientific">Secundilactobacillus silagincola</name>
    <dbReference type="NCBI Taxonomy" id="1714681"/>
    <lineage>
        <taxon>Bacteria</taxon>
        <taxon>Bacillati</taxon>
        <taxon>Bacillota</taxon>
        <taxon>Bacilli</taxon>
        <taxon>Lactobacillales</taxon>
        <taxon>Lactobacillaceae</taxon>
        <taxon>Secundilactobacillus</taxon>
    </lineage>
</organism>
<sequence length="222" mass="26017">MFLSRVQVDTDNRRKIKDLTHLGAYHNWVEQSFPDEIEASVRKRHLWRLDRINGNLYLLVLSDEKPVTEKMEKYGVPGRLVTKSYDRMLNSLTENQQMRFRITANPTYSVFQSGDKRGKVYPHVTVEQQKKWFMSKASKNGFEILRHDTGDLNDENSFVFDIISRDRPILGRKKNRNVRLSRVTFEGILRIKDVDLFKHMLVTGIGREKAFGMGLMTIIPLE</sequence>
<evidence type="ECO:0000313" key="2">
    <source>
        <dbReference type="Proteomes" id="UP000223370"/>
    </source>
</evidence>